<dbReference type="PANTHER" id="PTHR34958:SF1">
    <property type="entry name" value="ARMADILLO-LIKE HELICAL DOMAIN-CONTAINING PROTEIN"/>
    <property type="match status" value="1"/>
</dbReference>
<evidence type="ECO:0000313" key="2">
    <source>
        <dbReference type="EMBL" id="KAF2296024.1"/>
    </source>
</evidence>
<organism evidence="2 3">
    <name type="scientific">Hevea brasiliensis</name>
    <name type="common">Para rubber tree</name>
    <name type="synonym">Siphonia brasiliensis</name>
    <dbReference type="NCBI Taxonomy" id="3981"/>
    <lineage>
        <taxon>Eukaryota</taxon>
        <taxon>Viridiplantae</taxon>
        <taxon>Streptophyta</taxon>
        <taxon>Embryophyta</taxon>
        <taxon>Tracheophyta</taxon>
        <taxon>Spermatophyta</taxon>
        <taxon>Magnoliopsida</taxon>
        <taxon>eudicotyledons</taxon>
        <taxon>Gunneridae</taxon>
        <taxon>Pentapetalae</taxon>
        <taxon>rosids</taxon>
        <taxon>fabids</taxon>
        <taxon>Malpighiales</taxon>
        <taxon>Euphorbiaceae</taxon>
        <taxon>Crotonoideae</taxon>
        <taxon>Micrandreae</taxon>
        <taxon>Hevea</taxon>
    </lineage>
</organism>
<proteinExistence type="predicted"/>
<dbReference type="PANTHER" id="PTHR34958">
    <property type="entry name" value="CONDITIONAL LOSS-OF-GROWTH 1"/>
    <property type="match status" value="1"/>
</dbReference>
<dbReference type="Proteomes" id="UP000467840">
    <property type="component" value="Chromosome 7"/>
</dbReference>
<evidence type="ECO:0000256" key="1">
    <source>
        <dbReference type="SAM" id="MobiDB-lite"/>
    </source>
</evidence>
<dbReference type="AlphaFoldDB" id="A0A6A6L4W1"/>
<dbReference type="EMBL" id="JAAGAX010000013">
    <property type="protein sequence ID" value="KAF2296024.1"/>
    <property type="molecule type" value="Genomic_DNA"/>
</dbReference>
<accession>A0A6A6L4W1</accession>
<feature type="compositionally biased region" description="Low complexity" evidence="1">
    <location>
        <begin position="1"/>
        <end position="34"/>
    </location>
</feature>
<comment type="caution">
    <text evidence="2">The sequence shown here is derived from an EMBL/GenBank/DDBJ whole genome shotgun (WGS) entry which is preliminary data.</text>
</comment>
<sequence length="108" mass="11476">MSTTFSQSRNSSGSSRLQLHQLSAVGSASRLRSSSLKKRPEPLRYAIADCLSSAAAATSHHGNPCVAVTEASRTLCDYLASPATIDLAYSVILEHTTAERSAEAIFFS</sequence>
<reference evidence="2 3" key="1">
    <citation type="journal article" date="2020" name="Mol. Plant">
        <title>The Chromosome-Based Rubber Tree Genome Provides New Insights into Spurge Genome Evolution and Rubber Biosynthesis.</title>
        <authorList>
            <person name="Liu J."/>
            <person name="Shi C."/>
            <person name="Shi C.C."/>
            <person name="Li W."/>
            <person name="Zhang Q.J."/>
            <person name="Zhang Y."/>
            <person name="Li K."/>
            <person name="Lu H.F."/>
            <person name="Shi C."/>
            <person name="Zhu S.T."/>
            <person name="Xiao Z.Y."/>
            <person name="Nan H."/>
            <person name="Yue Y."/>
            <person name="Zhu X.G."/>
            <person name="Wu Y."/>
            <person name="Hong X.N."/>
            <person name="Fan G.Y."/>
            <person name="Tong Y."/>
            <person name="Zhang D."/>
            <person name="Mao C.L."/>
            <person name="Liu Y.L."/>
            <person name="Hao S.J."/>
            <person name="Liu W.Q."/>
            <person name="Lv M.Q."/>
            <person name="Zhang H.B."/>
            <person name="Liu Y."/>
            <person name="Hu-Tang G.R."/>
            <person name="Wang J.P."/>
            <person name="Wang J.H."/>
            <person name="Sun Y.H."/>
            <person name="Ni S.B."/>
            <person name="Chen W.B."/>
            <person name="Zhang X.C."/>
            <person name="Jiao Y.N."/>
            <person name="Eichler E.E."/>
            <person name="Li G.H."/>
            <person name="Liu X."/>
            <person name="Gao L.Z."/>
        </authorList>
    </citation>
    <scope>NUCLEOTIDE SEQUENCE [LARGE SCALE GENOMIC DNA]</scope>
    <source>
        <strain evidence="3">cv. GT1</strain>
        <tissue evidence="2">Leaf</tissue>
    </source>
</reference>
<feature type="region of interest" description="Disordered" evidence="1">
    <location>
        <begin position="1"/>
        <end position="37"/>
    </location>
</feature>
<evidence type="ECO:0000313" key="3">
    <source>
        <dbReference type="Proteomes" id="UP000467840"/>
    </source>
</evidence>
<name>A0A6A6L4W1_HEVBR</name>
<keyword evidence="3" id="KW-1185">Reference proteome</keyword>
<protein>
    <submittedName>
        <fullName evidence="2">Uncharacterized protein</fullName>
    </submittedName>
</protein>
<gene>
    <name evidence="2" type="ORF">GH714_035739</name>
</gene>